<name>A0A1C9UZD4_9ANNE</name>
<keyword evidence="1" id="KW-1133">Transmembrane helix</keyword>
<feature type="transmembrane region" description="Helical" evidence="1">
    <location>
        <begin position="51"/>
        <end position="70"/>
    </location>
</feature>
<dbReference type="EMBL" id="KX752425">
    <property type="protein sequence ID" value="AOR87137.1"/>
    <property type="molecule type" value="Genomic_DNA"/>
</dbReference>
<keyword evidence="2" id="KW-0496">Mitochondrion</keyword>
<accession>A0A1C9UZD4</accession>
<evidence type="ECO:0000256" key="1">
    <source>
        <dbReference type="SAM" id="Phobius"/>
    </source>
</evidence>
<reference evidence="2" key="1">
    <citation type="journal article" date="2016" name="Gene">
        <title>Syllidae mitochondrial gene order is unusually variable for Annelida.</title>
        <authorList>
            <person name="Aguado M.T."/>
            <person name="Richter S."/>
            <person name="Sontowski R."/>
            <person name="Golombek A."/>
            <person name="Struck T.H."/>
            <person name="Bleidorn C."/>
        </authorList>
    </citation>
    <scope>NUCLEOTIDE SEQUENCE</scope>
</reference>
<feature type="transmembrane region" description="Helical" evidence="1">
    <location>
        <begin position="115"/>
        <end position="142"/>
    </location>
</feature>
<gene>
    <name evidence="2" type="primary">ND6</name>
</gene>
<sequence>MMLKLTPLIIISLSTTLSMITNPLSLGVYIMFMTILMAMLMSMMSTSWLGMAMFLIYIGGLLVLFSYFLAIQPNQFIMMSTFMLTSLISFLLITSNMNKFYSSQLINFSYATPSIPFIMINANLSFIIILTALLLLILVVVVKITTSKSGPLRPFY</sequence>
<protein>
    <submittedName>
        <fullName evidence="2">NADH dehydrogenase subunit 6</fullName>
    </submittedName>
</protein>
<keyword evidence="1" id="KW-0812">Transmembrane</keyword>
<keyword evidence="1" id="KW-0472">Membrane</keyword>
<proteinExistence type="predicted"/>
<feature type="transmembrane region" description="Helical" evidence="1">
    <location>
        <begin position="76"/>
        <end position="94"/>
    </location>
</feature>
<organism evidence="2">
    <name type="scientific">Typosyllis sp. patternB</name>
    <dbReference type="NCBI Taxonomy" id="1898411"/>
    <lineage>
        <taxon>Eukaryota</taxon>
        <taxon>Metazoa</taxon>
        <taxon>Spiralia</taxon>
        <taxon>Lophotrochozoa</taxon>
        <taxon>Annelida</taxon>
        <taxon>Polychaeta</taxon>
        <taxon>Errantia</taxon>
        <taxon>Phyllodocida</taxon>
        <taxon>Syllidae</taxon>
        <taxon>Typosyllis</taxon>
    </lineage>
</organism>
<dbReference type="AlphaFoldDB" id="A0A1C9UZD4"/>
<feature type="transmembrane region" description="Helical" evidence="1">
    <location>
        <begin position="28"/>
        <end position="44"/>
    </location>
</feature>
<evidence type="ECO:0000313" key="2">
    <source>
        <dbReference type="EMBL" id="AOR87137.1"/>
    </source>
</evidence>
<geneLocation type="mitochondrion" evidence="2"/>